<gene>
    <name evidence="1" type="ORF">NTJ_03072</name>
</gene>
<reference evidence="1 2" key="1">
    <citation type="submission" date="2023-09" db="EMBL/GenBank/DDBJ databases">
        <title>Nesidiocoris tenuis whole genome shotgun sequence.</title>
        <authorList>
            <person name="Shibata T."/>
            <person name="Shimoda M."/>
            <person name="Kobayashi T."/>
            <person name="Uehara T."/>
        </authorList>
    </citation>
    <scope>NUCLEOTIDE SEQUENCE [LARGE SCALE GENOMIC DNA]</scope>
    <source>
        <strain evidence="1 2">Japan</strain>
    </source>
</reference>
<evidence type="ECO:0000313" key="2">
    <source>
        <dbReference type="Proteomes" id="UP001307889"/>
    </source>
</evidence>
<sequence length="75" mass="8285">MILRVATKEDPSWPMTKLDTNIRPKVPSLSKFCGDPSPVIFSSVPWSIPNTTSVITSLTSSSFWLLKVSLLSLMC</sequence>
<name>A0ABN7ADB8_9HEMI</name>
<organism evidence="1 2">
    <name type="scientific">Nesidiocoris tenuis</name>
    <dbReference type="NCBI Taxonomy" id="355587"/>
    <lineage>
        <taxon>Eukaryota</taxon>
        <taxon>Metazoa</taxon>
        <taxon>Ecdysozoa</taxon>
        <taxon>Arthropoda</taxon>
        <taxon>Hexapoda</taxon>
        <taxon>Insecta</taxon>
        <taxon>Pterygota</taxon>
        <taxon>Neoptera</taxon>
        <taxon>Paraneoptera</taxon>
        <taxon>Hemiptera</taxon>
        <taxon>Heteroptera</taxon>
        <taxon>Panheteroptera</taxon>
        <taxon>Cimicomorpha</taxon>
        <taxon>Miridae</taxon>
        <taxon>Dicyphina</taxon>
        <taxon>Nesidiocoris</taxon>
    </lineage>
</organism>
<evidence type="ECO:0000313" key="1">
    <source>
        <dbReference type="EMBL" id="BES90264.1"/>
    </source>
</evidence>
<keyword evidence="2" id="KW-1185">Reference proteome</keyword>
<proteinExistence type="predicted"/>
<protein>
    <submittedName>
        <fullName evidence="1">Uncharacterized protein</fullName>
    </submittedName>
</protein>
<accession>A0ABN7ADB8</accession>
<dbReference type="EMBL" id="AP028910">
    <property type="protein sequence ID" value="BES90264.1"/>
    <property type="molecule type" value="Genomic_DNA"/>
</dbReference>
<dbReference type="Proteomes" id="UP001307889">
    <property type="component" value="Chromosome 2"/>
</dbReference>